<evidence type="ECO:0000259" key="1">
    <source>
        <dbReference type="Pfam" id="PF04248"/>
    </source>
</evidence>
<dbReference type="Proteomes" id="UP001217918">
    <property type="component" value="Unassembled WGS sequence"/>
</dbReference>
<feature type="domain" description="DUF427" evidence="1">
    <location>
        <begin position="29"/>
        <end position="122"/>
    </location>
</feature>
<sequence length="165" mass="18945">MNSMAAPPRKLNVQSFPRPPLVERTNRHIQIKWHGQLIADTTEAFWVLETHHPPTYYIPPTSVRMPLSTTPRSTFCEWKGAATYYSMMSPISVAEVISNRIWSYNDPLRGYEPIKGYLAFYVGPWECYVDGERVQAQPGEFYGGWVTSDIDGVFKGQWGNWDPVL</sequence>
<accession>A0AAD9IA52</accession>
<reference evidence="2" key="1">
    <citation type="journal article" date="2023" name="Mol. Plant Microbe Interact.">
        <title>Elucidating the Obligate Nature and Biological Capacity of an Invasive Fungal Corn Pathogen.</title>
        <authorList>
            <person name="MacCready J.S."/>
            <person name="Roggenkamp E.M."/>
            <person name="Gdanetz K."/>
            <person name="Chilvers M.I."/>
        </authorList>
    </citation>
    <scope>NUCLEOTIDE SEQUENCE</scope>
    <source>
        <strain evidence="2">PM02</strain>
    </source>
</reference>
<dbReference type="PANTHER" id="PTHR43058">
    <property type="entry name" value="SLR0655 PROTEIN"/>
    <property type="match status" value="1"/>
</dbReference>
<evidence type="ECO:0000313" key="2">
    <source>
        <dbReference type="EMBL" id="KAK2073355.1"/>
    </source>
</evidence>
<gene>
    <name evidence="2" type="ORF">P8C59_007644</name>
</gene>
<dbReference type="EMBL" id="JAQQPM010000007">
    <property type="protein sequence ID" value="KAK2073355.1"/>
    <property type="molecule type" value="Genomic_DNA"/>
</dbReference>
<proteinExistence type="predicted"/>
<dbReference type="AlphaFoldDB" id="A0AAD9IA52"/>
<name>A0AAD9IA52_9PEZI</name>
<keyword evidence="3" id="KW-1185">Reference proteome</keyword>
<comment type="caution">
    <text evidence="2">The sequence shown here is derived from an EMBL/GenBank/DDBJ whole genome shotgun (WGS) entry which is preliminary data.</text>
</comment>
<dbReference type="InterPro" id="IPR038694">
    <property type="entry name" value="DUF427_sf"/>
</dbReference>
<dbReference type="Gene3D" id="2.170.150.40">
    <property type="entry name" value="Domain of unknown function (DUF427)"/>
    <property type="match status" value="1"/>
</dbReference>
<dbReference type="Pfam" id="PF04248">
    <property type="entry name" value="NTP_transf_9"/>
    <property type="match status" value="1"/>
</dbReference>
<organism evidence="2 3">
    <name type="scientific">Phyllachora maydis</name>
    <dbReference type="NCBI Taxonomy" id="1825666"/>
    <lineage>
        <taxon>Eukaryota</taxon>
        <taxon>Fungi</taxon>
        <taxon>Dikarya</taxon>
        <taxon>Ascomycota</taxon>
        <taxon>Pezizomycotina</taxon>
        <taxon>Sordariomycetes</taxon>
        <taxon>Sordariomycetidae</taxon>
        <taxon>Phyllachorales</taxon>
        <taxon>Phyllachoraceae</taxon>
        <taxon>Phyllachora</taxon>
    </lineage>
</organism>
<evidence type="ECO:0000313" key="3">
    <source>
        <dbReference type="Proteomes" id="UP001217918"/>
    </source>
</evidence>
<dbReference type="PANTHER" id="PTHR43058:SF1">
    <property type="entry name" value="DUF427 DOMAIN-CONTAINING PROTEIN"/>
    <property type="match status" value="1"/>
</dbReference>
<dbReference type="InterPro" id="IPR007361">
    <property type="entry name" value="DUF427"/>
</dbReference>
<protein>
    <recommendedName>
        <fullName evidence="1">DUF427 domain-containing protein</fullName>
    </recommendedName>
</protein>